<dbReference type="InterPro" id="IPR027413">
    <property type="entry name" value="GROEL-like_equatorial_sf"/>
</dbReference>
<evidence type="ECO:0000256" key="8">
    <source>
        <dbReference type="RuleBase" id="RU000419"/>
    </source>
</evidence>
<gene>
    <name evidence="6 10" type="primary">groL</name>
    <name evidence="6" type="synonym">groEL</name>
    <name evidence="10" type="ORF">ACFPN1_15665</name>
</gene>
<dbReference type="Proteomes" id="UP001596036">
    <property type="component" value="Unassembled WGS sequence"/>
</dbReference>
<feature type="binding site" evidence="6">
    <location>
        <position position="415"/>
    </location>
    <ligand>
        <name>ATP</name>
        <dbReference type="ChEBI" id="CHEBI:30616"/>
    </ligand>
</feature>
<dbReference type="Gene3D" id="1.10.560.10">
    <property type="entry name" value="GroEL-like equatorial domain"/>
    <property type="match status" value="1"/>
</dbReference>
<dbReference type="InterPro" id="IPR027410">
    <property type="entry name" value="TCP-1-like_intermed_sf"/>
</dbReference>
<keyword evidence="4 6" id="KW-0143">Chaperone</keyword>
<keyword evidence="11" id="KW-1185">Reference proteome</keyword>
<feature type="binding site" evidence="6">
    <location>
        <begin position="30"/>
        <end position="33"/>
    </location>
    <ligand>
        <name>ATP</name>
        <dbReference type="ChEBI" id="CHEBI:30616"/>
    </ligand>
</feature>
<dbReference type="Gene3D" id="3.50.7.10">
    <property type="entry name" value="GroEL"/>
    <property type="match status" value="1"/>
</dbReference>
<feature type="binding site" evidence="6">
    <location>
        <begin position="87"/>
        <end position="91"/>
    </location>
    <ligand>
        <name>ATP</name>
        <dbReference type="ChEBI" id="CHEBI:30616"/>
    </ligand>
</feature>
<dbReference type="PROSITE" id="PS00296">
    <property type="entry name" value="CHAPERONINS_CPN60"/>
    <property type="match status" value="1"/>
</dbReference>
<keyword evidence="3 6" id="KW-0067">ATP-binding</keyword>
<comment type="function">
    <text evidence="6 8">Together with its co-chaperonin GroES, plays an essential role in assisting protein folding. The GroEL-GroES system forms a nano-cage that allows encapsulation of the non-native substrate proteins and provides a physical environment optimized to promote and accelerate protein folding.</text>
</comment>
<keyword evidence="6" id="KW-0963">Cytoplasm</keyword>
<evidence type="ECO:0000313" key="10">
    <source>
        <dbReference type="EMBL" id="MFC5571497.1"/>
    </source>
</evidence>
<dbReference type="RefSeq" id="WP_386756136.1">
    <property type="nucleotide sequence ID" value="NZ_JBHSNM010000009.1"/>
</dbReference>
<feature type="binding site" evidence="6">
    <location>
        <position position="495"/>
    </location>
    <ligand>
        <name>ATP</name>
        <dbReference type="ChEBI" id="CHEBI:30616"/>
    </ligand>
</feature>
<feature type="binding site" evidence="6">
    <location>
        <begin position="479"/>
        <end position="481"/>
    </location>
    <ligand>
        <name>ATP</name>
        <dbReference type="ChEBI" id="CHEBI:30616"/>
    </ligand>
</feature>
<keyword evidence="5 6" id="KW-0413">Isomerase</keyword>
<evidence type="ECO:0000256" key="3">
    <source>
        <dbReference type="ARBA" id="ARBA00022840"/>
    </source>
</evidence>
<keyword evidence="9" id="KW-0175">Coiled coil</keyword>
<comment type="subunit">
    <text evidence="6 8">Forms a cylinder of 14 subunits composed of two heptameric rings stacked back-to-back. Interacts with the co-chaperonin GroES.</text>
</comment>
<evidence type="ECO:0000256" key="9">
    <source>
        <dbReference type="SAM" id="Coils"/>
    </source>
</evidence>
<feature type="binding site" evidence="6">
    <location>
        <position position="51"/>
    </location>
    <ligand>
        <name>ATP</name>
        <dbReference type="ChEBI" id="CHEBI:30616"/>
    </ligand>
</feature>
<dbReference type="EC" id="5.6.1.7" evidence="6"/>
<dbReference type="NCBIfam" id="NF000592">
    <property type="entry name" value="PRK00013.1"/>
    <property type="match status" value="1"/>
</dbReference>
<proteinExistence type="inferred from homology"/>
<dbReference type="PANTHER" id="PTHR45633">
    <property type="entry name" value="60 KDA HEAT SHOCK PROTEIN, MITOCHONDRIAL"/>
    <property type="match status" value="1"/>
</dbReference>
<dbReference type="NCBIfam" id="TIGR02348">
    <property type="entry name" value="GroEL"/>
    <property type="match status" value="1"/>
</dbReference>
<evidence type="ECO:0000256" key="4">
    <source>
        <dbReference type="ARBA" id="ARBA00023186"/>
    </source>
</evidence>
<dbReference type="InterPro" id="IPR027409">
    <property type="entry name" value="GroEL-like_apical_dom_sf"/>
</dbReference>
<dbReference type="SUPFAM" id="SSF52029">
    <property type="entry name" value="GroEL apical domain-like"/>
    <property type="match status" value="1"/>
</dbReference>
<dbReference type="NCBIfam" id="NF009488">
    <property type="entry name" value="PRK12850.1"/>
    <property type="match status" value="1"/>
</dbReference>
<dbReference type="InterPro" id="IPR018370">
    <property type="entry name" value="Chaperonin_Cpn60_CS"/>
</dbReference>
<comment type="similarity">
    <text evidence="1 6 7">Belongs to the chaperonin (HSP60) family.</text>
</comment>
<dbReference type="InterPro" id="IPR001844">
    <property type="entry name" value="Cpn60/GroEL"/>
</dbReference>
<evidence type="ECO:0000256" key="6">
    <source>
        <dbReference type="HAMAP-Rule" id="MF_00600"/>
    </source>
</evidence>
<dbReference type="PRINTS" id="PR00298">
    <property type="entry name" value="CHAPERONIN60"/>
</dbReference>
<protein>
    <recommendedName>
        <fullName evidence="6">Chaperonin GroEL</fullName>
        <ecNumber evidence="6">5.6.1.7</ecNumber>
    </recommendedName>
    <alternativeName>
        <fullName evidence="6">60 kDa chaperonin</fullName>
    </alternativeName>
    <alternativeName>
        <fullName evidence="6">Chaperonin-60</fullName>
        <shortName evidence="6">Cpn60</shortName>
    </alternativeName>
</protein>
<keyword evidence="2 6" id="KW-0547">Nucleotide-binding</keyword>
<comment type="caution">
    <text evidence="10">The sequence shown here is derived from an EMBL/GenBank/DDBJ whole genome shotgun (WGS) entry which is preliminary data.</text>
</comment>
<dbReference type="CDD" id="cd03344">
    <property type="entry name" value="GroEL"/>
    <property type="match status" value="1"/>
</dbReference>
<dbReference type="NCBIfam" id="NF009487">
    <property type="entry name" value="PRK12849.1"/>
    <property type="match status" value="1"/>
</dbReference>
<comment type="subcellular location">
    <subcellularLocation>
        <location evidence="6">Cytoplasm</location>
    </subcellularLocation>
</comment>
<dbReference type="SUPFAM" id="SSF54849">
    <property type="entry name" value="GroEL-intermediate domain like"/>
    <property type="match status" value="1"/>
</dbReference>
<evidence type="ECO:0000256" key="1">
    <source>
        <dbReference type="ARBA" id="ARBA00006607"/>
    </source>
</evidence>
<accession>A0ABW0SSH3</accession>
<dbReference type="Pfam" id="PF00118">
    <property type="entry name" value="Cpn60_TCP1"/>
    <property type="match status" value="1"/>
</dbReference>
<feature type="coiled-coil region" evidence="9">
    <location>
        <begin position="339"/>
        <end position="366"/>
    </location>
</feature>
<dbReference type="InterPro" id="IPR002423">
    <property type="entry name" value="Cpn60/GroEL/TCP-1"/>
</dbReference>
<evidence type="ECO:0000256" key="2">
    <source>
        <dbReference type="ARBA" id="ARBA00022741"/>
    </source>
</evidence>
<dbReference type="EMBL" id="JBHSNM010000009">
    <property type="protein sequence ID" value="MFC5571497.1"/>
    <property type="molecule type" value="Genomic_DNA"/>
</dbReference>
<evidence type="ECO:0000256" key="5">
    <source>
        <dbReference type="ARBA" id="ARBA00023235"/>
    </source>
</evidence>
<sequence>MAAKEIRFGEDARTKMLRGVNVLANAVKATLGPKGRNVVLEKSYGAPTITKDGVSVAKEIELADKFENMGAQMVKEVASKTSDNAGDGTTTATVLAQALIREGMKAVAAGMNPMDLKRGIDKAVGEAVGELKKISKPSSTSKEIAQVGTISANSDANIGDLIAQAMDKVGKEGVITVEDGSGLENELDVVEGMQFDRGYLSPYFINNQQSMQAELEDPFILLHDKKISNVRELLPVLEGVAKAGKPLLIVAEEVEGEALATLVVNTIRGIVKVCAVKAPGFGDRRKAMLEDMAVLTGGTVISEEVGLQLEKATIKDLGRAKKVQVSKENTTIIDGAGEVSGIEARIKQIKAQIEETSSDYDREKLQERVAKLAGGVAVIKVGAATEVEMKEKKARVEDALHATRAAVEEGIVPGGGVALLRAQAAIAGLKGANEDQNHGIQIALRAMEAPLREIVSNAGEEPSVIVNKVKEGKASFGYNAATGEFGDMLELGILDPTKVTRTALQNAASIAGLMITTEAMVGELPKKEEPAMPGAGGMGGMGGMDF</sequence>
<evidence type="ECO:0000313" key="11">
    <source>
        <dbReference type="Proteomes" id="UP001596036"/>
    </source>
</evidence>
<dbReference type="HAMAP" id="MF_00600">
    <property type="entry name" value="CH60"/>
    <property type="match status" value="1"/>
</dbReference>
<dbReference type="SUPFAM" id="SSF48592">
    <property type="entry name" value="GroEL equatorial domain-like"/>
    <property type="match status" value="1"/>
</dbReference>
<reference evidence="11" key="1">
    <citation type="journal article" date="2019" name="Int. J. Syst. Evol. Microbiol.">
        <title>The Global Catalogue of Microorganisms (GCM) 10K type strain sequencing project: providing services to taxonomists for standard genome sequencing and annotation.</title>
        <authorList>
            <consortium name="The Broad Institute Genomics Platform"/>
            <consortium name="The Broad Institute Genome Sequencing Center for Infectious Disease"/>
            <person name="Wu L."/>
            <person name="Ma J."/>
        </authorList>
    </citation>
    <scope>NUCLEOTIDE SEQUENCE [LARGE SCALE GENOMIC DNA]</scope>
    <source>
        <strain evidence="11">KACC 11407</strain>
    </source>
</reference>
<dbReference type="NCBIfam" id="NF009489">
    <property type="entry name" value="PRK12851.1"/>
    <property type="match status" value="1"/>
</dbReference>
<organism evidence="10 11">
    <name type="scientific">Lysobacter yangpyeongensis</name>
    <dbReference type="NCBI Taxonomy" id="346182"/>
    <lineage>
        <taxon>Bacteria</taxon>
        <taxon>Pseudomonadati</taxon>
        <taxon>Pseudomonadota</taxon>
        <taxon>Gammaproteobacteria</taxon>
        <taxon>Lysobacterales</taxon>
        <taxon>Lysobacteraceae</taxon>
        <taxon>Lysobacter</taxon>
    </lineage>
</organism>
<evidence type="ECO:0000256" key="7">
    <source>
        <dbReference type="RuleBase" id="RU000418"/>
    </source>
</evidence>
<dbReference type="Gene3D" id="3.30.260.10">
    <property type="entry name" value="TCP-1-like chaperonin intermediate domain"/>
    <property type="match status" value="1"/>
</dbReference>
<name>A0ABW0SSH3_9GAMM</name>